<name>A0A8J8MAE6_9FIRM</name>
<evidence type="ECO:0000256" key="5">
    <source>
        <dbReference type="ARBA" id="ARBA00022692"/>
    </source>
</evidence>
<dbReference type="PANTHER" id="PTHR30269">
    <property type="entry name" value="TRANSMEMBRANE PROTEIN YFCA"/>
    <property type="match status" value="1"/>
</dbReference>
<feature type="transmembrane region" description="Helical" evidence="8">
    <location>
        <begin position="220"/>
        <end position="239"/>
    </location>
</feature>
<dbReference type="PANTHER" id="PTHR30269:SF37">
    <property type="entry name" value="MEMBRANE TRANSPORTER PROTEIN"/>
    <property type="match status" value="1"/>
</dbReference>
<dbReference type="InterPro" id="IPR002781">
    <property type="entry name" value="TM_pro_TauE-like"/>
</dbReference>
<comment type="subcellular location">
    <subcellularLocation>
        <location evidence="1 8">Cell membrane</location>
        <topology evidence="1 8">Multi-pass membrane protein</topology>
    </subcellularLocation>
</comment>
<keyword evidence="7 8" id="KW-0472">Membrane</keyword>
<accession>A0A8J8MAE6</accession>
<gene>
    <name evidence="9" type="ORF">HYG85_10230</name>
</gene>
<dbReference type="EMBL" id="CP058561">
    <property type="protein sequence ID" value="QUH29283.1"/>
    <property type="molecule type" value="Genomic_DNA"/>
</dbReference>
<feature type="transmembrane region" description="Helical" evidence="8">
    <location>
        <begin position="39"/>
        <end position="59"/>
    </location>
</feature>
<dbReference type="GO" id="GO:0005886">
    <property type="term" value="C:plasma membrane"/>
    <property type="evidence" value="ECO:0007669"/>
    <property type="project" value="UniProtKB-SubCell"/>
</dbReference>
<evidence type="ECO:0000256" key="7">
    <source>
        <dbReference type="ARBA" id="ARBA00023136"/>
    </source>
</evidence>
<keyword evidence="5 8" id="KW-0812">Transmembrane</keyword>
<feature type="transmembrane region" description="Helical" evidence="8">
    <location>
        <begin position="134"/>
        <end position="155"/>
    </location>
</feature>
<keyword evidence="10" id="KW-1185">Reference proteome</keyword>
<feature type="transmembrane region" description="Helical" evidence="8">
    <location>
        <begin position="7"/>
        <end position="33"/>
    </location>
</feature>
<evidence type="ECO:0000313" key="10">
    <source>
        <dbReference type="Proteomes" id="UP000677305"/>
    </source>
</evidence>
<keyword evidence="3" id="KW-0813">Transport</keyword>
<evidence type="ECO:0000256" key="2">
    <source>
        <dbReference type="ARBA" id="ARBA00009142"/>
    </source>
</evidence>
<keyword evidence="6 8" id="KW-1133">Transmembrane helix</keyword>
<comment type="similarity">
    <text evidence="2 8">Belongs to the 4-toluene sulfonate uptake permease (TSUP) (TC 2.A.102) family.</text>
</comment>
<feature type="transmembrane region" description="Helical" evidence="8">
    <location>
        <begin position="95"/>
        <end position="113"/>
    </location>
</feature>
<organism evidence="9 10">
    <name type="scientific">Vallitalea guaymasensis</name>
    <dbReference type="NCBI Taxonomy" id="1185412"/>
    <lineage>
        <taxon>Bacteria</taxon>
        <taxon>Bacillati</taxon>
        <taxon>Bacillota</taxon>
        <taxon>Clostridia</taxon>
        <taxon>Lachnospirales</taxon>
        <taxon>Vallitaleaceae</taxon>
        <taxon>Vallitalea</taxon>
    </lineage>
</organism>
<dbReference type="KEGG" id="vgu:HYG85_10230"/>
<feature type="transmembrane region" description="Helical" evidence="8">
    <location>
        <begin position="192"/>
        <end position="214"/>
    </location>
</feature>
<sequence>MTEKILTLMICFGGSLIQGLSGFGFAMFVMFFLPFIMPLKVAAIVTGMQTFFMGTYVVFKFRKHIDYKIAMVPLISSLALVPIGVRLLVFGNENILKRILGITIVSISIFLFIKSRKEIKIKTNVKNGIIAGSLSGIMSGMFNVGGPPLVVYYLYGIKNRLSYKATLEFSFLIRSMMIVVMHIVYGNINKEIIIFALFGGIGTSIGNLLGLSMFQKINSVILHKIVIVLMFVLGTLLIINK</sequence>
<proteinExistence type="inferred from homology"/>
<evidence type="ECO:0000256" key="8">
    <source>
        <dbReference type="RuleBase" id="RU363041"/>
    </source>
</evidence>
<dbReference type="InterPro" id="IPR052017">
    <property type="entry name" value="TSUP"/>
</dbReference>
<protein>
    <recommendedName>
        <fullName evidence="8">Probable membrane transporter protein</fullName>
    </recommendedName>
</protein>
<evidence type="ECO:0000256" key="3">
    <source>
        <dbReference type="ARBA" id="ARBA00022448"/>
    </source>
</evidence>
<evidence type="ECO:0000256" key="6">
    <source>
        <dbReference type="ARBA" id="ARBA00022989"/>
    </source>
</evidence>
<evidence type="ECO:0000313" key="9">
    <source>
        <dbReference type="EMBL" id="QUH29283.1"/>
    </source>
</evidence>
<dbReference type="RefSeq" id="WP_212693393.1">
    <property type="nucleotide sequence ID" value="NZ_CP058561.1"/>
</dbReference>
<dbReference type="Proteomes" id="UP000677305">
    <property type="component" value="Chromosome"/>
</dbReference>
<evidence type="ECO:0000256" key="4">
    <source>
        <dbReference type="ARBA" id="ARBA00022475"/>
    </source>
</evidence>
<keyword evidence="4 8" id="KW-1003">Cell membrane</keyword>
<evidence type="ECO:0000256" key="1">
    <source>
        <dbReference type="ARBA" id="ARBA00004651"/>
    </source>
</evidence>
<feature type="transmembrane region" description="Helical" evidence="8">
    <location>
        <begin position="167"/>
        <end position="185"/>
    </location>
</feature>
<reference evidence="9 10" key="1">
    <citation type="submission" date="2020-07" db="EMBL/GenBank/DDBJ databases">
        <title>Vallitalea guaymasensis genome.</title>
        <authorList>
            <person name="Postec A."/>
        </authorList>
    </citation>
    <scope>NUCLEOTIDE SEQUENCE [LARGE SCALE GENOMIC DNA]</scope>
    <source>
        <strain evidence="9 10">Ra1766G1</strain>
    </source>
</reference>
<dbReference type="Pfam" id="PF01925">
    <property type="entry name" value="TauE"/>
    <property type="match status" value="1"/>
</dbReference>
<dbReference type="AlphaFoldDB" id="A0A8J8MAE6"/>
<feature type="transmembrane region" description="Helical" evidence="8">
    <location>
        <begin position="71"/>
        <end position="89"/>
    </location>
</feature>